<sequence length="687" mass="74328">MIVVAAGTRSVRSFDAQMVVAAQLAGRGHEVCIDAASLPDDIGRSRTYEAAPFLMDREDIAPKGVIVLGADELGDPLLEMLWGYGLGPDVPVVATGRFDDHQGYLGAKAKLAFALGREAAVIDLGEMQRQPMIAKAANPLLAAISSRARPAGTPPIVTVLLGSLDPDDPDVLPCLSMMNHSRDFQLRVVASGKQKAQIKASAHRDLPVLLLTDLSPVTIARMTDVFAVYGQGMAGERMASVAVNLMASGGIVIDCTDDRAIVETGAPALRGPEALSALDGYLSDTVIKRLVQIEDQVARSPWLQSVDIARLEAAAGLTPPERDPAAVPPKTMFVPTNGVGLGHAQRCTLIAAALPQATPTTFAAFPSCVPMILRRGFDCLPLVPRSDRHLQANANDILTYRRLTQALGPADRLVFDGGYVFDSIFRTILEKGLSSVWIRRGLWPSGPSARIALDREHVFDRIVVPSEPFAELNDHYSFGPRVHMVGPIVRRTEQSPEERSALRDALRDRFGHRFETLVVSMLGGGVASDRAAQLQMISALLAERPNCLHLVVVWPNSIVAPALHGWPNTHVVQTLEATALCLAADLVVSAAGYNSVNEILYHRIPAILIPQSAPYLDDQTRRARAVEERGLCVTIEETEFLLLERAMRDCLDGTTVERFRGALSEFELPEPGIEAAARLIAEDWRDA</sequence>
<protein>
    <submittedName>
        <fullName evidence="2">Glycosyltransferase family 28 C-terminal domain-containing protein</fullName>
    </submittedName>
</protein>
<name>A0A1I1HHL7_9RHOB</name>
<dbReference type="PANTHER" id="PTHR21015:SF22">
    <property type="entry name" value="GLYCOSYLTRANSFERASE"/>
    <property type="match status" value="1"/>
</dbReference>
<organism evidence="2 3">
    <name type="scientific">Tropicimonas isoalkanivorans</name>
    <dbReference type="NCBI Taxonomy" id="441112"/>
    <lineage>
        <taxon>Bacteria</taxon>
        <taxon>Pseudomonadati</taxon>
        <taxon>Pseudomonadota</taxon>
        <taxon>Alphaproteobacteria</taxon>
        <taxon>Rhodobacterales</taxon>
        <taxon>Roseobacteraceae</taxon>
        <taxon>Tropicimonas</taxon>
    </lineage>
</organism>
<dbReference type="Gene3D" id="3.40.50.2000">
    <property type="entry name" value="Glycogen Phosphorylase B"/>
    <property type="match status" value="1"/>
</dbReference>
<proteinExistence type="predicted"/>
<dbReference type="EMBL" id="FOLG01000003">
    <property type="protein sequence ID" value="SFC23639.1"/>
    <property type="molecule type" value="Genomic_DNA"/>
</dbReference>
<evidence type="ECO:0000313" key="3">
    <source>
        <dbReference type="Proteomes" id="UP000198728"/>
    </source>
</evidence>
<keyword evidence="2" id="KW-0808">Transferase</keyword>
<feature type="domain" description="Glycosyl transferase family 28 C-terminal" evidence="1">
    <location>
        <begin position="578"/>
        <end position="650"/>
    </location>
</feature>
<accession>A0A1I1HHL7</accession>
<dbReference type="Pfam" id="PF04101">
    <property type="entry name" value="Glyco_tran_28_C"/>
    <property type="match status" value="1"/>
</dbReference>
<dbReference type="PANTHER" id="PTHR21015">
    <property type="entry name" value="UDP-N-ACETYLGLUCOSAMINE--N-ACETYLMURAMYL-(PENTAPEPTIDE) PYROPHOSPHORYL-UNDECAPRENOL N-ACETYLGLUCOSAMINE TRANSFERASE 1"/>
    <property type="match status" value="1"/>
</dbReference>
<dbReference type="SUPFAM" id="SSF53756">
    <property type="entry name" value="UDP-Glycosyltransferase/glycogen phosphorylase"/>
    <property type="match status" value="1"/>
</dbReference>
<dbReference type="Proteomes" id="UP000198728">
    <property type="component" value="Unassembled WGS sequence"/>
</dbReference>
<evidence type="ECO:0000313" key="2">
    <source>
        <dbReference type="EMBL" id="SFC23639.1"/>
    </source>
</evidence>
<dbReference type="InterPro" id="IPR007235">
    <property type="entry name" value="Glyco_trans_28_C"/>
</dbReference>
<evidence type="ECO:0000259" key="1">
    <source>
        <dbReference type="Pfam" id="PF04101"/>
    </source>
</evidence>
<dbReference type="STRING" id="441112.SAMN04488094_103168"/>
<dbReference type="GO" id="GO:0016758">
    <property type="term" value="F:hexosyltransferase activity"/>
    <property type="evidence" value="ECO:0007669"/>
    <property type="project" value="InterPro"/>
</dbReference>
<dbReference type="OrthoDB" id="8549922at2"/>
<gene>
    <name evidence="2" type="ORF">SAMN04488094_103168</name>
</gene>
<dbReference type="AlphaFoldDB" id="A0A1I1HHL7"/>
<reference evidence="2 3" key="1">
    <citation type="submission" date="2016-10" db="EMBL/GenBank/DDBJ databases">
        <authorList>
            <person name="de Groot N.N."/>
        </authorList>
    </citation>
    <scope>NUCLEOTIDE SEQUENCE [LARGE SCALE GENOMIC DNA]</scope>
    <source>
        <strain evidence="2 3">DSM 19548</strain>
    </source>
</reference>
<keyword evidence="3" id="KW-1185">Reference proteome</keyword>